<dbReference type="EMBL" id="FTNR01000005">
    <property type="protein sequence ID" value="SIR92290.1"/>
    <property type="molecule type" value="Genomic_DNA"/>
</dbReference>
<proteinExistence type="predicted"/>
<accession>A0A1N7EW42</accession>
<sequence>MLEHCGDLCGAMSQERFTTDIATALADELVSIARTGLGDELRSVIYFTPTQFDVLYVRQDIYESHEAARRAKSPLVDLESVGFVEAPVRSALSGSDGSIEFGPYSFTIRVHDNGFVVRKLVGDVGVLLTTDSMNIAAFRDAATAIERHLKR</sequence>
<gene>
    <name evidence="1" type="ORF">SAMN05421752_105109</name>
</gene>
<dbReference type="AlphaFoldDB" id="A0A1N7EW42"/>
<name>A0A1N7EW42_9EURY</name>
<evidence type="ECO:0000313" key="2">
    <source>
        <dbReference type="Proteomes" id="UP000185936"/>
    </source>
</evidence>
<dbReference type="Proteomes" id="UP000185936">
    <property type="component" value="Unassembled WGS sequence"/>
</dbReference>
<organism evidence="1 2">
    <name type="scientific">Natronorubrum thiooxidans</name>
    <dbReference type="NCBI Taxonomy" id="308853"/>
    <lineage>
        <taxon>Archaea</taxon>
        <taxon>Methanobacteriati</taxon>
        <taxon>Methanobacteriota</taxon>
        <taxon>Stenosarchaea group</taxon>
        <taxon>Halobacteria</taxon>
        <taxon>Halobacteriales</taxon>
        <taxon>Natrialbaceae</taxon>
        <taxon>Natronorubrum</taxon>
    </lineage>
</organism>
<dbReference type="InterPro" id="IPR055944">
    <property type="entry name" value="DUF7522"/>
</dbReference>
<protein>
    <submittedName>
        <fullName evidence="1">Uncharacterized protein</fullName>
    </submittedName>
</protein>
<reference evidence="2" key="1">
    <citation type="submission" date="2017-01" db="EMBL/GenBank/DDBJ databases">
        <authorList>
            <person name="Varghese N."/>
            <person name="Submissions S."/>
        </authorList>
    </citation>
    <scope>NUCLEOTIDE SEQUENCE [LARGE SCALE GENOMIC DNA]</scope>
    <source>
        <strain evidence="2">type strain: HArc-</strain>
    </source>
</reference>
<keyword evidence="2" id="KW-1185">Reference proteome</keyword>
<dbReference type="Pfam" id="PF24366">
    <property type="entry name" value="DUF7522"/>
    <property type="match status" value="1"/>
</dbReference>
<evidence type="ECO:0000313" key="1">
    <source>
        <dbReference type="EMBL" id="SIR92290.1"/>
    </source>
</evidence>